<dbReference type="Pfam" id="PF00005">
    <property type="entry name" value="ABC_tran"/>
    <property type="match status" value="1"/>
</dbReference>
<dbReference type="Gene3D" id="3.40.50.300">
    <property type="entry name" value="P-loop containing nucleotide triphosphate hydrolases"/>
    <property type="match status" value="1"/>
</dbReference>
<dbReference type="SUPFAM" id="SSF52540">
    <property type="entry name" value="P-loop containing nucleoside triphosphate hydrolases"/>
    <property type="match status" value="1"/>
</dbReference>
<comment type="caution">
    <text evidence="5">The sequence shown here is derived from an EMBL/GenBank/DDBJ whole genome shotgun (WGS) entry which is preliminary data.</text>
</comment>
<dbReference type="RefSeq" id="WP_007789426.1">
    <property type="nucleotide sequence ID" value="NZ_ADGQ01000050.1"/>
</dbReference>
<gene>
    <name evidence="5" type="ORF">HMPREF0634_1142</name>
</gene>
<dbReference type="InterPro" id="IPR003593">
    <property type="entry name" value="AAA+_ATPase"/>
</dbReference>
<dbReference type="CDD" id="cd03293">
    <property type="entry name" value="ABC_NrtD_SsuB_transporters"/>
    <property type="match status" value="1"/>
</dbReference>
<accession>E0E303</accession>
<keyword evidence="3 5" id="KW-0067">ATP-binding</keyword>
<dbReference type="eggNOG" id="COG1116">
    <property type="taxonomic scope" value="Bacteria"/>
</dbReference>
<keyword evidence="1" id="KW-0813">Transport</keyword>
<dbReference type="OrthoDB" id="9801958at2"/>
<keyword evidence="6" id="KW-1185">Reference proteome</keyword>
<organism evidence="5 6">
    <name type="scientific">Peptostreptococcus stomatis DSM 17678</name>
    <dbReference type="NCBI Taxonomy" id="596315"/>
    <lineage>
        <taxon>Bacteria</taxon>
        <taxon>Bacillati</taxon>
        <taxon>Bacillota</taxon>
        <taxon>Clostridia</taxon>
        <taxon>Peptostreptococcales</taxon>
        <taxon>Peptostreptococcaceae</taxon>
        <taxon>Peptostreptococcus</taxon>
    </lineage>
</organism>
<dbReference type="PANTHER" id="PTHR42788">
    <property type="entry name" value="TAURINE IMPORT ATP-BINDING PROTEIN-RELATED"/>
    <property type="match status" value="1"/>
</dbReference>
<feature type="domain" description="ABC transporter" evidence="4">
    <location>
        <begin position="10"/>
        <end position="229"/>
    </location>
</feature>
<dbReference type="GeneID" id="84800636"/>
<sequence>MNSYQKKSKVVFENINRYYGQTKILDDINLHIKEGELVAIVGPSGCGKSTIFNIMSGLIEPSSGNFSIDGKLSYMYQKDLLLPYKNILDNVALPMIIEGQSKSVARETVKPYFKTFELEGYEMMYPHELSGGMRQRANFMRTYFSSNDIMLLDEPFGALDSITKASIQDWFLKVRKKTNSTIFLITHDIDEAIHLADRIYVMSNKPAHVKEEILLYPNHIDKADIGQIARVKAHIMDLIRS</sequence>
<keyword evidence="2" id="KW-0547">Nucleotide-binding</keyword>
<dbReference type="GO" id="GO:0005524">
    <property type="term" value="F:ATP binding"/>
    <property type="evidence" value="ECO:0007669"/>
    <property type="project" value="UniProtKB-KW"/>
</dbReference>
<dbReference type="GO" id="GO:0016887">
    <property type="term" value="F:ATP hydrolysis activity"/>
    <property type="evidence" value="ECO:0007669"/>
    <property type="project" value="InterPro"/>
</dbReference>
<dbReference type="InterPro" id="IPR050166">
    <property type="entry name" value="ABC_transporter_ATP-bind"/>
</dbReference>
<dbReference type="STRING" id="596315.HMPREF0634_1142"/>
<dbReference type="SMART" id="SM00382">
    <property type="entry name" value="AAA"/>
    <property type="match status" value="1"/>
</dbReference>
<evidence type="ECO:0000256" key="3">
    <source>
        <dbReference type="ARBA" id="ARBA00022840"/>
    </source>
</evidence>
<evidence type="ECO:0000313" key="5">
    <source>
        <dbReference type="EMBL" id="EFM64762.1"/>
    </source>
</evidence>
<dbReference type="InterPro" id="IPR003439">
    <property type="entry name" value="ABC_transporter-like_ATP-bd"/>
</dbReference>
<dbReference type="PROSITE" id="PS50893">
    <property type="entry name" value="ABC_TRANSPORTER_2"/>
    <property type="match status" value="1"/>
</dbReference>
<reference evidence="5 6" key="1">
    <citation type="submission" date="2010-08" db="EMBL/GenBank/DDBJ databases">
        <authorList>
            <person name="Harkins D.M."/>
            <person name="Madupu R."/>
            <person name="Durkin A.S."/>
            <person name="Torralba M."/>
            <person name="Methe B."/>
            <person name="Sutton G.G."/>
            <person name="Nelson K.E."/>
        </authorList>
    </citation>
    <scope>NUCLEOTIDE SEQUENCE [LARGE SCALE GENOMIC DNA]</scope>
    <source>
        <strain evidence="5 6">DSM 17678</strain>
    </source>
</reference>
<dbReference type="InterPro" id="IPR027417">
    <property type="entry name" value="P-loop_NTPase"/>
</dbReference>
<evidence type="ECO:0000256" key="1">
    <source>
        <dbReference type="ARBA" id="ARBA00022448"/>
    </source>
</evidence>
<dbReference type="AlphaFoldDB" id="E0E303"/>
<proteinExistence type="predicted"/>
<name>E0E303_9FIRM</name>
<evidence type="ECO:0000256" key="2">
    <source>
        <dbReference type="ARBA" id="ARBA00022741"/>
    </source>
</evidence>
<dbReference type="PANTHER" id="PTHR42788:SF2">
    <property type="entry name" value="ABC TRANSPORTER ATP-BINDING PROTEIN"/>
    <property type="match status" value="1"/>
</dbReference>
<protein>
    <submittedName>
        <fullName evidence="5">ABC transporter, ATP-binding protein</fullName>
    </submittedName>
</protein>
<dbReference type="EMBL" id="ADGQ01000050">
    <property type="protein sequence ID" value="EFM64762.1"/>
    <property type="molecule type" value="Genomic_DNA"/>
</dbReference>
<dbReference type="Proteomes" id="UP000003244">
    <property type="component" value="Unassembled WGS sequence"/>
</dbReference>
<evidence type="ECO:0000313" key="6">
    <source>
        <dbReference type="Proteomes" id="UP000003244"/>
    </source>
</evidence>
<evidence type="ECO:0000259" key="4">
    <source>
        <dbReference type="PROSITE" id="PS50893"/>
    </source>
</evidence>